<gene>
    <name evidence="7" type="ORF">A2V92_04125</name>
</gene>
<dbReference type="AlphaFoldDB" id="A0A1F6TFU9"/>
<feature type="binding site" evidence="6">
    <location>
        <position position="69"/>
    </location>
    <ligand>
        <name>Fe cation</name>
        <dbReference type="ChEBI" id="CHEBI:24875"/>
        <label>2</label>
    </ligand>
</feature>
<feature type="active site" description="Proton donor" evidence="5">
    <location>
        <position position="70"/>
    </location>
</feature>
<evidence type="ECO:0000256" key="4">
    <source>
        <dbReference type="ARBA" id="ARBA00061401"/>
    </source>
</evidence>
<feature type="binding site" evidence="6">
    <location>
        <position position="41"/>
    </location>
    <ligand>
        <name>Fe cation</name>
        <dbReference type="ChEBI" id="CHEBI:24875"/>
        <label>1</label>
    </ligand>
</feature>
<name>A0A1F6TFU9_9PROT</name>
<evidence type="ECO:0000256" key="1">
    <source>
        <dbReference type="ARBA" id="ARBA00022723"/>
    </source>
</evidence>
<organism evidence="7 8">
    <name type="scientific">Candidatus Muproteobacteria bacterium RBG_16_65_31</name>
    <dbReference type="NCBI Taxonomy" id="1817759"/>
    <lineage>
        <taxon>Bacteria</taxon>
        <taxon>Pseudomonadati</taxon>
        <taxon>Pseudomonadota</taxon>
        <taxon>Candidatus Muproteobacteria</taxon>
    </lineage>
</organism>
<feature type="binding site" evidence="6">
    <location>
        <position position="154"/>
    </location>
    <ligand>
        <name>Fe cation</name>
        <dbReference type="ChEBI" id="CHEBI:24875"/>
        <label>2</label>
    </ligand>
</feature>
<dbReference type="GO" id="GO:0046872">
    <property type="term" value="F:metal ion binding"/>
    <property type="evidence" value="ECO:0007669"/>
    <property type="project" value="UniProtKB-KW"/>
</dbReference>
<dbReference type="PANTHER" id="PTHR36303">
    <property type="entry name" value="2',3'-CYCLIC-NUCLEOTIDE 2'-PHOSPHODIESTERASE"/>
    <property type="match status" value="1"/>
</dbReference>
<dbReference type="Gene3D" id="3.60.21.10">
    <property type="match status" value="1"/>
</dbReference>
<dbReference type="PIRSF" id="PIRSF004789">
    <property type="entry name" value="DR1281"/>
    <property type="match status" value="1"/>
</dbReference>
<dbReference type="FunFam" id="3.60.21.10:FF:000016">
    <property type="entry name" value="Putative metallophosphoesterase"/>
    <property type="match status" value="1"/>
</dbReference>
<keyword evidence="1 6" id="KW-0479">Metal-binding</keyword>
<dbReference type="GO" id="GO:0004113">
    <property type="term" value="F:2',3'-cyclic-nucleotide 3'-phosphodiesterase activity"/>
    <property type="evidence" value="ECO:0007669"/>
    <property type="project" value="TreeGrafter"/>
</dbReference>
<feature type="binding site" evidence="6">
    <location>
        <position position="41"/>
    </location>
    <ligand>
        <name>Fe cation</name>
        <dbReference type="ChEBI" id="CHEBI:24875"/>
        <label>2</label>
    </ligand>
</feature>
<evidence type="ECO:0000256" key="5">
    <source>
        <dbReference type="PIRSR" id="PIRSR004789-50"/>
    </source>
</evidence>
<keyword evidence="3" id="KW-0408">Iron</keyword>
<accession>A0A1F6TFU9</accession>
<keyword evidence="2" id="KW-0378">Hydrolase</keyword>
<evidence type="ECO:0000256" key="2">
    <source>
        <dbReference type="ARBA" id="ARBA00022801"/>
    </source>
</evidence>
<dbReference type="InterPro" id="IPR005235">
    <property type="entry name" value="YmdB-like"/>
</dbReference>
<reference evidence="7 8" key="1">
    <citation type="journal article" date="2016" name="Nat. Commun.">
        <title>Thousands of microbial genomes shed light on interconnected biogeochemical processes in an aquifer system.</title>
        <authorList>
            <person name="Anantharaman K."/>
            <person name="Brown C.T."/>
            <person name="Hug L.A."/>
            <person name="Sharon I."/>
            <person name="Castelle C.J."/>
            <person name="Probst A.J."/>
            <person name="Thomas B.C."/>
            <person name="Singh A."/>
            <person name="Wilkins M.J."/>
            <person name="Karaoz U."/>
            <person name="Brodie E.L."/>
            <person name="Williams K.H."/>
            <person name="Hubbard S.S."/>
            <person name="Banfield J.F."/>
        </authorList>
    </citation>
    <scope>NUCLEOTIDE SEQUENCE [LARGE SCALE GENOMIC DNA]</scope>
</reference>
<dbReference type="Proteomes" id="UP000179344">
    <property type="component" value="Unassembled WGS sequence"/>
</dbReference>
<dbReference type="SUPFAM" id="SSF56300">
    <property type="entry name" value="Metallo-dependent phosphatases"/>
    <property type="match status" value="1"/>
</dbReference>
<feature type="binding site" evidence="6">
    <location>
        <position position="179"/>
    </location>
    <ligand>
        <name>Fe cation</name>
        <dbReference type="ChEBI" id="CHEBI:24875"/>
        <label>2</label>
    </ligand>
</feature>
<sequence>MIMKLLFIGDVVGAPGRRVVARLLPALRKRLKLDLVVANAENVAGGAGVTKDTADALLALGVDVLTNGNHAWDKKEALDYIVTEPRLLRPHNYPDGTPGTGWFVAETAAGHKVGILNVMGNVFMHPHLACPFACVDRALAAKPDDVKLVLVDLHAEVTSEKMAMGWYLDGRASAVIGTHTHVPTADERVLPKGTGYISDVGMTGCYDSVIGMDIQKSLKRFLQKLPERFEVAEGEATLCAVLLDLDEKTGVCRHIQRIRLRESEEHEEAMLRRVK</sequence>
<evidence type="ECO:0000256" key="6">
    <source>
        <dbReference type="PIRSR" id="PIRSR004789-51"/>
    </source>
</evidence>
<evidence type="ECO:0000313" key="8">
    <source>
        <dbReference type="Proteomes" id="UP000179344"/>
    </source>
</evidence>
<dbReference type="InterPro" id="IPR029052">
    <property type="entry name" value="Metallo-depent_PP-like"/>
</dbReference>
<comment type="similarity">
    <text evidence="4">Belongs to the YmdB-like family.</text>
</comment>
<dbReference type="CDD" id="cd07382">
    <property type="entry name" value="MPP_DR1281"/>
    <property type="match status" value="1"/>
</dbReference>
<comment type="caution">
    <text evidence="7">The sequence shown here is derived from an EMBL/GenBank/DDBJ whole genome shotgun (WGS) entry which is preliminary data.</text>
</comment>
<evidence type="ECO:0000313" key="7">
    <source>
        <dbReference type="EMBL" id="OGI43978.1"/>
    </source>
</evidence>
<proteinExistence type="inferred from homology"/>
<dbReference type="PANTHER" id="PTHR36303:SF1">
    <property type="entry name" value="2',3'-CYCLIC-NUCLEOTIDE 2'-PHOSPHODIESTERASE"/>
    <property type="match status" value="1"/>
</dbReference>
<feature type="binding site" evidence="6">
    <location>
        <position position="181"/>
    </location>
    <ligand>
        <name>Fe cation</name>
        <dbReference type="ChEBI" id="CHEBI:24875"/>
        <label>1</label>
    </ligand>
</feature>
<dbReference type="Pfam" id="PF13277">
    <property type="entry name" value="YmdB"/>
    <property type="match status" value="1"/>
</dbReference>
<feature type="binding site" evidence="6">
    <location>
        <position position="42"/>
    </location>
    <ligand>
        <name>Fe cation</name>
        <dbReference type="ChEBI" id="CHEBI:24875"/>
        <label>1</label>
    </ligand>
</feature>
<protein>
    <submittedName>
        <fullName evidence="7">Metallophosphoesterase</fullName>
    </submittedName>
</protein>
<dbReference type="NCBIfam" id="TIGR00282">
    <property type="entry name" value="TIGR00282 family metallophosphoesterase"/>
    <property type="match status" value="1"/>
</dbReference>
<evidence type="ECO:0000256" key="3">
    <source>
        <dbReference type="ARBA" id="ARBA00023004"/>
    </source>
</evidence>
<dbReference type="EMBL" id="MFST01000093">
    <property type="protein sequence ID" value="OGI43978.1"/>
    <property type="molecule type" value="Genomic_DNA"/>
</dbReference>
<feature type="binding site" evidence="6">
    <location>
        <position position="10"/>
    </location>
    <ligand>
        <name>Fe cation</name>
        <dbReference type="ChEBI" id="CHEBI:24875"/>
        <label>1</label>
    </ligand>
</feature>